<dbReference type="InterPro" id="IPR047272">
    <property type="entry name" value="S49_SppA_C"/>
</dbReference>
<dbReference type="CDD" id="cd07018">
    <property type="entry name" value="S49_SppA_67K_type"/>
    <property type="match status" value="1"/>
</dbReference>
<dbReference type="InterPro" id="IPR029045">
    <property type="entry name" value="ClpP/crotonase-like_dom_sf"/>
</dbReference>
<feature type="active site" description="Nucleophile" evidence="7">
    <location>
        <position position="405"/>
    </location>
</feature>
<evidence type="ECO:0000256" key="3">
    <source>
        <dbReference type="ARBA" id="ARBA00022670"/>
    </source>
</evidence>
<evidence type="ECO:0000256" key="1">
    <source>
        <dbReference type="ARBA" id="ARBA00004370"/>
    </source>
</evidence>
<dbReference type="EMBL" id="LR633967">
    <property type="protein sequence ID" value="VUX55613.1"/>
    <property type="molecule type" value="Genomic_DNA"/>
</dbReference>
<dbReference type="InterPro" id="IPR002142">
    <property type="entry name" value="Peptidase_S49"/>
</dbReference>
<sequence>MSSRISFTKIFSILWSGIDGVRKVLHLVILLFIFSIVISALSSQMPAIPSKAVLVIRPSGNFVDQLAGDPYDRALQELFGEEKPQTLVQDVIDGLDYAKEDSRIKAVVLDLSAIPRGGLSKLQRIAGALDDFRSSGKPVIANADYYGQGAYYLAAHADEVYMHPDSLFLLRGFSIYMNYYKGLIDKLKVDWNVIKVGTHKSGPEPYTRDSMSDENRESMSSLLDQLWSLYKDDVMSARELQENTIDDLMANLVEYTETLGGDLGQMALDFGFVDELVTRDELHARIIEASGTAADEHGNYPATDLDEYLVQMRLLSDDGAEQYVAVVVASGEILNGSQAPGTIGGDSTARLLRRARKDTSVKAVVLQVDSPGGSAFASEIIRNEVEALKAAGKPVVASMSSVAASGGYWISMAADRILASQYTITGSIGIYVMFPTYQRSLDAIGITTDGVGSTFWAGELRPDREMTDETRTMFQLVTNKGYDDFISRVAMHRGIDKDDVDTIAQGQVWTGREAVEHGLIDEIGDLDAAIETAAELADLEPDGYGMKYFEKELSPGERLALDLMGGVKWLGFNLESFATKRSSIERMANVLEDAISPIMRLNDPKGLYAHCFCAFE</sequence>
<keyword evidence="8" id="KW-0812">Transmembrane</keyword>
<evidence type="ECO:0000256" key="7">
    <source>
        <dbReference type="PIRSR" id="PIRSR001217-1"/>
    </source>
</evidence>
<keyword evidence="6 8" id="KW-0472">Membrane</keyword>
<evidence type="ECO:0000256" key="8">
    <source>
        <dbReference type="SAM" id="Phobius"/>
    </source>
</evidence>
<evidence type="ECO:0000256" key="2">
    <source>
        <dbReference type="ARBA" id="ARBA00008683"/>
    </source>
</evidence>
<comment type="subcellular location">
    <subcellularLocation>
        <location evidence="1">Membrane</location>
    </subcellularLocation>
</comment>
<comment type="similarity">
    <text evidence="2">Belongs to the peptidase S49 family.</text>
</comment>
<evidence type="ECO:0000259" key="9">
    <source>
        <dbReference type="Pfam" id="PF01343"/>
    </source>
</evidence>
<dbReference type="NCBIfam" id="TIGR00705">
    <property type="entry name" value="SppA_67K"/>
    <property type="match status" value="1"/>
</dbReference>
<keyword evidence="4" id="KW-0378">Hydrolase</keyword>
<dbReference type="PANTHER" id="PTHR33209">
    <property type="entry name" value="PROTEASE 4"/>
    <property type="match status" value="1"/>
</dbReference>
<dbReference type="PANTHER" id="PTHR33209:SF1">
    <property type="entry name" value="PEPTIDASE S49 DOMAIN-CONTAINING PROTEIN"/>
    <property type="match status" value="1"/>
</dbReference>
<dbReference type="SUPFAM" id="SSF52096">
    <property type="entry name" value="ClpP/crotonase"/>
    <property type="match status" value="2"/>
</dbReference>
<reference evidence="10" key="1">
    <citation type="submission" date="2019-07" db="EMBL/GenBank/DDBJ databases">
        <authorList>
            <person name="Weber M."/>
            <person name="Kostadinov I."/>
            <person name="Kostadinov D I."/>
        </authorList>
    </citation>
    <scope>NUCLEOTIDE SEQUENCE</scope>
    <source>
        <strain evidence="10">Gfbio:sag-sample-m06:053724c1-46a9-4a36-b237-ea2bf867836b</strain>
    </source>
</reference>
<feature type="domain" description="Peptidase S49" evidence="9">
    <location>
        <begin position="132"/>
        <end position="286"/>
    </location>
</feature>
<protein>
    <submittedName>
        <fullName evidence="10">Signal peptide peptidase SppA, 67K type</fullName>
    </submittedName>
</protein>
<feature type="active site" description="Proton donor/acceptor" evidence="7">
    <location>
        <position position="200"/>
    </location>
</feature>
<organism evidence="10">
    <name type="scientific">uncultured Woeseiaceae bacterium</name>
    <dbReference type="NCBI Taxonomy" id="1983305"/>
    <lineage>
        <taxon>Bacteria</taxon>
        <taxon>Pseudomonadati</taxon>
        <taxon>Pseudomonadota</taxon>
        <taxon>Gammaproteobacteria</taxon>
        <taxon>Woeseiales</taxon>
        <taxon>Woeseiaceae</taxon>
        <taxon>environmental samples</taxon>
    </lineage>
</organism>
<evidence type="ECO:0000313" key="10">
    <source>
        <dbReference type="EMBL" id="VUX55613.1"/>
    </source>
</evidence>
<dbReference type="InterPro" id="IPR004635">
    <property type="entry name" value="Pept_S49_SppA"/>
</dbReference>
<dbReference type="CDD" id="cd07023">
    <property type="entry name" value="S49_Sppa_N_C"/>
    <property type="match status" value="1"/>
</dbReference>
<evidence type="ECO:0000256" key="4">
    <source>
        <dbReference type="ARBA" id="ARBA00022801"/>
    </source>
</evidence>
<dbReference type="AlphaFoldDB" id="A0A7D9H6S5"/>
<keyword evidence="8" id="KW-1133">Transmembrane helix</keyword>
<dbReference type="PIRSF" id="PIRSF001217">
    <property type="entry name" value="Protease_4_SppA"/>
    <property type="match status" value="1"/>
</dbReference>
<dbReference type="GO" id="GO:0008236">
    <property type="term" value="F:serine-type peptidase activity"/>
    <property type="evidence" value="ECO:0007669"/>
    <property type="project" value="UniProtKB-KW"/>
</dbReference>
<dbReference type="NCBIfam" id="TIGR00706">
    <property type="entry name" value="SppA_dom"/>
    <property type="match status" value="1"/>
</dbReference>
<accession>A0A7D9H6S5</accession>
<dbReference type="Pfam" id="PF01343">
    <property type="entry name" value="Peptidase_S49"/>
    <property type="match status" value="2"/>
</dbReference>
<name>A0A7D9H6S5_9GAMM</name>
<dbReference type="GO" id="GO:0016020">
    <property type="term" value="C:membrane"/>
    <property type="evidence" value="ECO:0007669"/>
    <property type="project" value="UniProtKB-SubCell"/>
</dbReference>
<feature type="domain" description="Peptidase S49" evidence="9">
    <location>
        <begin position="388"/>
        <end position="539"/>
    </location>
</feature>
<evidence type="ECO:0000256" key="6">
    <source>
        <dbReference type="ARBA" id="ARBA00023136"/>
    </source>
</evidence>
<dbReference type="InterPro" id="IPR004634">
    <property type="entry name" value="Pept_S49_pIV"/>
</dbReference>
<dbReference type="GO" id="GO:0006465">
    <property type="term" value="P:signal peptide processing"/>
    <property type="evidence" value="ECO:0007669"/>
    <property type="project" value="InterPro"/>
</dbReference>
<keyword evidence="3" id="KW-0645">Protease</keyword>
<gene>
    <name evidence="10" type="primary">sppA</name>
    <name evidence="10" type="ORF">JTBM06_V1_60008</name>
</gene>
<evidence type="ECO:0000256" key="5">
    <source>
        <dbReference type="ARBA" id="ARBA00022825"/>
    </source>
</evidence>
<dbReference type="Gene3D" id="3.90.226.10">
    <property type="entry name" value="2-enoyl-CoA Hydratase, Chain A, domain 1"/>
    <property type="match status" value="4"/>
</dbReference>
<proteinExistence type="inferred from homology"/>
<keyword evidence="5" id="KW-0720">Serine protease</keyword>
<dbReference type="InterPro" id="IPR047217">
    <property type="entry name" value="S49_SppA_67K_type_N"/>
</dbReference>
<feature type="transmembrane region" description="Helical" evidence="8">
    <location>
        <begin position="21"/>
        <end position="41"/>
    </location>
</feature>